<keyword evidence="3" id="KW-1185">Reference proteome</keyword>
<keyword evidence="1" id="KW-1133">Transmembrane helix</keyword>
<evidence type="ECO:0000313" key="3">
    <source>
        <dbReference type="Proteomes" id="UP000092461"/>
    </source>
</evidence>
<dbReference type="InterPro" id="IPR019174">
    <property type="entry name" value="NADH_DH_b-subcmplx_su6"/>
</dbReference>
<keyword evidence="1" id="KW-0812">Transmembrane</keyword>
<reference evidence="2" key="1">
    <citation type="submission" date="2020-05" db="UniProtKB">
        <authorList>
            <consortium name="EnsemblMetazoa"/>
        </authorList>
    </citation>
    <scope>IDENTIFICATION</scope>
    <source>
        <strain evidence="2">Jacobina</strain>
    </source>
</reference>
<dbReference type="PANTHER" id="PTHR21106:SF2">
    <property type="entry name" value="NADH DEHYDROGENASE [UBIQUINONE] 1 BETA SUBCOMPLEX SUBUNIT 6"/>
    <property type="match status" value="1"/>
</dbReference>
<dbReference type="VEuPathDB" id="VectorBase:LLOJ003488"/>
<dbReference type="EMBL" id="AJWK01011154">
    <property type="status" value="NOT_ANNOTATED_CDS"/>
    <property type="molecule type" value="Genomic_DNA"/>
</dbReference>
<dbReference type="EMBL" id="AJWK01011153">
    <property type="status" value="NOT_ANNOTATED_CDS"/>
    <property type="molecule type" value="Genomic_DNA"/>
</dbReference>
<evidence type="ECO:0000313" key="2">
    <source>
        <dbReference type="EnsemblMetazoa" id="LLOJ003488-PA"/>
    </source>
</evidence>
<feature type="transmembrane region" description="Helical" evidence="1">
    <location>
        <begin position="234"/>
        <end position="253"/>
    </location>
</feature>
<name>A0A1B0EX50_LUTLO</name>
<dbReference type="AlphaFoldDB" id="A0A1B0EX50"/>
<dbReference type="GO" id="GO:0006120">
    <property type="term" value="P:mitochondrial electron transport, NADH to ubiquinone"/>
    <property type="evidence" value="ECO:0007669"/>
    <property type="project" value="InterPro"/>
</dbReference>
<sequence length="304" mass="35094">MASKGAASDTGGVKPMAIGGRMVRERERLFGMSDVERAWRKQFLKDQILAPHEPVHGGYRAYCTRFWIGKGLMTFSLLYATFYYFKYNTNDWTRKGGWRVIKSRRAVVPGEANYPAVSDRTKPSDYAARGFKEQRKTMASKGAASDTGGVKPMAIGGRMVRERERLFGMSDVERAWRKQFLKDQILAPHEPVHVPQYHQELTNPIRRFYQWPLNKLWEKLTPSIGGYRAYCTRFWIGKGLMTFSLLYATFYYFKYNTNDWTRKGGWRVIKSRRAVVPGEANYPAVSDRTKPSDYAARGFKESPI</sequence>
<protein>
    <submittedName>
        <fullName evidence="2">Uncharacterized protein</fullName>
    </submittedName>
</protein>
<dbReference type="GO" id="GO:0005739">
    <property type="term" value="C:mitochondrion"/>
    <property type="evidence" value="ECO:0007669"/>
    <property type="project" value="GOC"/>
</dbReference>
<evidence type="ECO:0000256" key="1">
    <source>
        <dbReference type="SAM" id="Phobius"/>
    </source>
</evidence>
<dbReference type="Proteomes" id="UP000092461">
    <property type="component" value="Unassembled WGS sequence"/>
</dbReference>
<proteinExistence type="predicted"/>
<accession>A0A1B0EX50</accession>
<keyword evidence="1" id="KW-0472">Membrane</keyword>
<dbReference type="VEuPathDB" id="VectorBase:LLONM1_001592"/>
<dbReference type="PANTHER" id="PTHR21106">
    <property type="entry name" value="NADH DEHYDROGENASE [UBIQUINONE] 1 BETA SUBCOMPLEX SUBUNIT 6"/>
    <property type="match status" value="1"/>
</dbReference>
<organism evidence="2 3">
    <name type="scientific">Lutzomyia longipalpis</name>
    <name type="common">Sand fly</name>
    <dbReference type="NCBI Taxonomy" id="7200"/>
    <lineage>
        <taxon>Eukaryota</taxon>
        <taxon>Metazoa</taxon>
        <taxon>Ecdysozoa</taxon>
        <taxon>Arthropoda</taxon>
        <taxon>Hexapoda</taxon>
        <taxon>Insecta</taxon>
        <taxon>Pterygota</taxon>
        <taxon>Neoptera</taxon>
        <taxon>Endopterygota</taxon>
        <taxon>Diptera</taxon>
        <taxon>Nematocera</taxon>
        <taxon>Psychodoidea</taxon>
        <taxon>Psychodidae</taxon>
        <taxon>Lutzomyia</taxon>
        <taxon>Lutzomyia</taxon>
    </lineage>
</organism>
<dbReference type="Pfam" id="PF09782">
    <property type="entry name" value="NDUF_B6"/>
    <property type="match status" value="3"/>
</dbReference>
<dbReference type="EnsemblMetazoa" id="LLOJ003488-RA">
    <property type="protein sequence ID" value="LLOJ003488-PA"/>
    <property type="gene ID" value="LLOJ003488"/>
</dbReference>